<evidence type="ECO:0000313" key="1">
    <source>
        <dbReference type="EMBL" id="CAI9737128.1"/>
    </source>
</evidence>
<dbReference type="Proteomes" id="UP001162480">
    <property type="component" value="Chromosome 19"/>
</dbReference>
<proteinExistence type="predicted"/>
<protein>
    <submittedName>
        <fullName evidence="1">Uncharacterized protein</fullName>
    </submittedName>
</protein>
<reference evidence="1" key="1">
    <citation type="submission" date="2023-08" db="EMBL/GenBank/DDBJ databases">
        <authorList>
            <person name="Alioto T."/>
            <person name="Alioto T."/>
            <person name="Gomez Garrido J."/>
        </authorList>
    </citation>
    <scope>NUCLEOTIDE SEQUENCE</scope>
</reference>
<keyword evidence="2" id="KW-1185">Reference proteome</keyword>
<name>A0AA36BN14_OCTVU</name>
<organism evidence="1 2">
    <name type="scientific">Octopus vulgaris</name>
    <name type="common">Common octopus</name>
    <dbReference type="NCBI Taxonomy" id="6645"/>
    <lineage>
        <taxon>Eukaryota</taxon>
        <taxon>Metazoa</taxon>
        <taxon>Spiralia</taxon>
        <taxon>Lophotrochozoa</taxon>
        <taxon>Mollusca</taxon>
        <taxon>Cephalopoda</taxon>
        <taxon>Coleoidea</taxon>
        <taxon>Octopodiformes</taxon>
        <taxon>Octopoda</taxon>
        <taxon>Incirrata</taxon>
        <taxon>Octopodidae</taxon>
        <taxon>Octopus</taxon>
    </lineage>
</organism>
<accession>A0AA36BN14</accession>
<sequence>MAIAKSGDEMMKKFKVNKQGTTMAIHTGLTHTDATCKLVYSRVVRAVTEHESKASNIEFEPDVKKMDELITNSIPATNVPKFKSLWLVLLGLARSENTWKAYTPIAKLSVISN</sequence>
<gene>
    <name evidence="1" type="ORF">OCTVUL_1B011824</name>
</gene>
<evidence type="ECO:0000313" key="2">
    <source>
        <dbReference type="Proteomes" id="UP001162480"/>
    </source>
</evidence>
<dbReference type="AlphaFoldDB" id="A0AA36BN14"/>
<dbReference type="EMBL" id="OX597832">
    <property type="protein sequence ID" value="CAI9737128.1"/>
    <property type="molecule type" value="Genomic_DNA"/>
</dbReference>